<comment type="subcellular location">
    <subcellularLocation>
        <location evidence="4">Secreted</location>
    </subcellularLocation>
    <subcellularLocation>
        <location evidence="4">Bacterial flagellum</location>
    </subcellularLocation>
</comment>
<proteinExistence type="inferred from homology"/>
<dbReference type="Pfam" id="PF00669">
    <property type="entry name" value="Flagellin_N"/>
    <property type="match status" value="1"/>
</dbReference>
<evidence type="ECO:0000256" key="3">
    <source>
        <dbReference type="ARBA" id="ARBA00023143"/>
    </source>
</evidence>
<dbReference type="InterPro" id="IPR001492">
    <property type="entry name" value="Flagellin"/>
</dbReference>
<keyword evidence="8" id="KW-1185">Reference proteome</keyword>
<dbReference type="InterPro" id="IPR001029">
    <property type="entry name" value="Flagellin_N"/>
</dbReference>
<feature type="domain" description="Flagellin C-terminal" evidence="6">
    <location>
        <begin position="185"/>
        <end position="269"/>
    </location>
</feature>
<keyword evidence="7" id="KW-0282">Flagellum</keyword>
<dbReference type="InterPro" id="IPR046358">
    <property type="entry name" value="Flagellin_C"/>
</dbReference>
<evidence type="ECO:0000313" key="7">
    <source>
        <dbReference type="EMBL" id="CCK74524.1"/>
    </source>
</evidence>
<dbReference type="OrthoDB" id="9796789at2"/>
<dbReference type="Proteomes" id="UP000032749">
    <property type="component" value="Chromosome"/>
</dbReference>
<dbReference type="AlphaFoldDB" id="R4YR04"/>
<accession>R4YR04</accession>
<comment type="function">
    <text evidence="4">Flagellin is the subunit protein which polymerizes to form the filaments of bacterial flagella.</text>
</comment>
<protein>
    <recommendedName>
        <fullName evidence="4">Flagellin</fullName>
    </recommendedName>
</protein>
<gene>
    <name evidence="7" type="ORF">OLEAN_C03480</name>
</gene>
<dbReference type="Pfam" id="PF00700">
    <property type="entry name" value="Flagellin_C"/>
    <property type="match status" value="1"/>
</dbReference>
<keyword evidence="2 4" id="KW-0964">Secreted</keyword>
<evidence type="ECO:0000256" key="4">
    <source>
        <dbReference type="RuleBase" id="RU362073"/>
    </source>
</evidence>
<evidence type="ECO:0000259" key="5">
    <source>
        <dbReference type="Pfam" id="PF00669"/>
    </source>
</evidence>
<organism evidence="7 8">
    <name type="scientific">Oleispira antarctica RB-8</name>
    <dbReference type="NCBI Taxonomy" id="698738"/>
    <lineage>
        <taxon>Bacteria</taxon>
        <taxon>Pseudomonadati</taxon>
        <taxon>Pseudomonadota</taxon>
        <taxon>Gammaproteobacteria</taxon>
        <taxon>Oceanospirillales</taxon>
        <taxon>Oceanospirillaceae</taxon>
        <taxon>Oleispira</taxon>
    </lineage>
</organism>
<keyword evidence="3 4" id="KW-0975">Bacterial flagellum</keyword>
<dbReference type="SUPFAM" id="SSF64518">
    <property type="entry name" value="Phase 1 flagellin"/>
    <property type="match status" value="1"/>
</dbReference>
<evidence type="ECO:0000256" key="1">
    <source>
        <dbReference type="ARBA" id="ARBA00005709"/>
    </source>
</evidence>
<dbReference type="GO" id="GO:0005576">
    <property type="term" value="C:extracellular region"/>
    <property type="evidence" value="ECO:0007669"/>
    <property type="project" value="UniProtKB-SubCell"/>
</dbReference>
<dbReference type="PRINTS" id="PR00207">
    <property type="entry name" value="FLAGELLIN"/>
</dbReference>
<dbReference type="PANTHER" id="PTHR42792:SF2">
    <property type="entry name" value="FLAGELLIN"/>
    <property type="match status" value="1"/>
</dbReference>
<dbReference type="STRING" id="698738.OLEAN_C03480"/>
<keyword evidence="7" id="KW-0966">Cell projection</keyword>
<reference evidence="7 8" key="1">
    <citation type="journal article" date="2013" name="Nat. Commun.">
        <title>Genome sequence and functional genomic analysis of the oil-degrading bacterium Oleispira antarctica.</title>
        <authorList>
            <person name="Kube M."/>
            <person name="Chernikova T.N."/>
            <person name="Al-Ramahi Y."/>
            <person name="Beloqui A."/>
            <person name="Lopez-Cortez N."/>
            <person name="Guazzaroni M.E."/>
            <person name="Heipieper H.J."/>
            <person name="Klages S."/>
            <person name="Kotsyurbenko O.R."/>
            <person name="Langer I."/>
            <person name="Nechitaylo T.Y."/>
            <person name="Lunsdorf H."/>
            <person name="Fernandez M."/>
            <person name="Juarez S."/>
            <person name="Ciordia S."/>
            <person name="Singer A."/>
            <person name="Kagan O."/>
            <person name="Egorova O."/>
            <person name="Petit P.A."/>
            <person name="Stogios P."/>
            <person name="Kim Y."/>
            <person name="Tchigvintsev A."/>
            <person name="Flick R."/>
            <person name="Denaro R."/>
            <person name="Genovese M."/>
            <person name="Albar J.P."/>
            <person name="Reva O.N."/>
            <person name="Martinez-Gomariz M."/>
            <person name="Tran H."/>
            <person name="Ferrer M."/>
            <person name="Savchenko A."/>
            <person name="Yakunin A.F."/>
            <person name="Yakimov M.M."/>
            <person name="Golyshina O.V."/>
            <person name="Reinhardt R."/>
            <person name="Golyshin P.N."/>
        </authorList>
    </citation>
    <scope>NUCLEOTIDE SEQUENCE [LARGE SCALE GENOMIC DNA]</scope>
</reference>
<comment type="similarity">
    <text evidence="1 4">Belongs to the bacterial flagellin family.</text>
</comment>
<dbReference type="GO" id="GO:0009288">
    <property type="term" value="C:bacterial-type flagellum"/>
    <property type="evidence" value="ECO:0007669"/>
    <property type="project" value="UniProtKB-SubCell"/>
</dbReference>
<evidence type="ECO:0000313" key="8">
    <source>
        <dbReference type="Proteomes" id="UP000032749"/>
    </source>
</evidence>
<dbReference type="Gene3D" id="1.20.1330.10">
    <property type="entry name" value="f41 fragment of flagellin, N-terminal domain"/>
    <property type="match status" value="1"/>
</dbReference>
<name>R4YR04_OLEAN</name>
<evidence type="ECO:0000259" key="6">
    <source>
        <dbReference type="Pfam" id="PF00700"/>
    </source>
</evidence>
<dbReference type="HOGENOM" id="CLU_011142_2_3_6"/>
<sequence>MTSINTSSSFSNASVTNNSELNKTFSQISSGKRINSAADDAAGLTIATRFSSQISGTQQAQRNGLDAKSLIQTEDGALEQISNGILRLQELAVQQGNGILNDSDRAALNKEASQISHQIKQVMEQSSFNGKDLFQRSNDAQDLNFQLGDKAGDVVSIAANTTATPIQQGLDQLDFTSDDSENNLETLDSIQQQVTERRSELGASSNRIDSSIEQLSNEEIQTQSARSRVEDADIADLVSQMVIERVKQQAQLAVQSQANASAEDTLRLLS</sequence>
<dbReference type="KEGG" id="oai:OLEAN_C03480"/>
<keyword evidence="7" id="KW-0969">Cilium</keyword>
<dbReference type="GO" id="GO:0005198">
    <property type="term" value="F:structural molecule activity"/>
    <property type="evidence" value="ECO:0007669"/>
    <property type="project" value="UniProtKB-UniRule"/>
</dbReference>
<dbReference type="EMBL" id="FO203512">
    <property type="protein sequence ID" value="CCK74524.1"/>
    <property type="molecule type" value="Genomic_DNA"/>
</dbReference>
<evidence type="ECO:0000256" key="2">
    <source>
        <dbReference type="ARBA" id="ARBA00022525"/>
    </source>
</evidence>
<dbReference type="InterPro" id="IPR042187">
    <property type="entry name" value="Flagellin_C_sub2"/>
</dbReference>
<dbReference type="PANTHER" id="PTHR42792">
    <property type="entry name" value="FLAGELLIN"/>
    <property type="match status" value="1"/>
</dbReference>
<feature type="domain" description="Flagellin N-terminal" evidence="5">
    <location>
        <begin position="8"/>
        <end position="138"/>
    </location>
</feature>
<dbReference type="Gene3D" id="6.10.10.10">
    <property type="entry name" value="Flagellar export chaperone, C-terminal domain"/>
    <property type="match status" value="1"/>
</dbReference>